<sequence length="725" mass="78443">MAPPVYIHSAILFIIGLGMSRGDQILEVDSFSLRHAALSEAYAILSECGPGLVSLIVSRHPNPKVSEKEMDRIIARSICRDEMSKNSSHSKAFTPSVTEVESGPTYNASQAKTPVLVNHHVEAVCQPIAVSIPTSLWNPLLILPQVMCFENELGDDEDSDNAGLTWLFQTPTKPDSSHAQAFQISQIDSSVVIPTSLLNSDGDKEVVGDLKRSGINDLTTPLYDSFSMGSIAKESESPESESPGSESPFMPICCPLDHKTRMGSSMGSGCSNLTIKNVNYTGQDDGQLELKHSSKLEHKAVMQVKTLLSTEAPNLPQQKMSKGVEPPPGLAPSQLPSDVLQCGRNPRIADGLIPSQECKKRDASELVGVCTIDTVTLWKNEDESFGLDLEIMSSPLKVVITGLTSGGVAERESTGKLCPGDEIVKIGEKVVSSFSYREICELMHNLPSTLSLVVKRPVSDLGKWFGPRPQEAPKQDDEHLKPLLADCRTLERRGLSVPQGSLGLTSLPPGDSGTKSNADNRLKSYFMDSLKELATSPVSQCKLQTVLSALLQETKALSEVNTNICLVVLSKEEGLGLGFSIAGGADLEQKAITAVMFPVTLTLNGVVSTQLPGQTLDDVHTKHAKTVVEAHCFSNSRDAQNLWQGIQTITDYKPPLQTCDSITSPLDELNDFFAHFEARNSKPAQKSSQGEGSLICGSSSGVFRLFSMNNRKYHNQLVVIPPDYT</sequence>
<dbReference type="Proteomes" id="UP000831701">
    <property type="component" value="Chromosome 5"/>
</dbReference>
<name>A0ACB8WVH2_9TELE</name>
<organism evidence="1 2">
    <name type="scientific">Scortum barcoo</name>
    <name type="common">barcoo grunter</name>
    <dbReference type="NCBI Taxonomy" id="214431"/>
    <lineage>
        <taxon>Eukaryota</taxon>
        <taxon>Metazoa</taxon>
        <taxon>Chordata</taxon>
        <taxon>Craniata</taxon>
        <taxon>Vertebrata</taxon>
        <taxon>Euteleostomi</taxon>
        <taxon>Actinopterygii</taxon>
        <taxon>Neopterygii</taxon>
        <taxon>Teleostei</taxon>
        <taxon>Neoteleostei</taxon>
        <taxon>Acanthomorphata</taxon>
        <taxon>Eupercaria</taxon>
        <taxon>Centrarchiformes</taxon>
        <taxon>Terapontoidei</taxon>
        <taxon>Terapontidae</taxon>
        <taxon>Scortum</taxon>
    </lineage>
</organism>
<gene>
    <name evidence="1" type="ORF">L3Q82_006676</name>
</gene>
<reference evidence="1" key="1">
    <citation type="submission" date="2022-04" db="EMBL/GenBank/DDBJ databases">
        <title>Jade perch genome.</title>
        <authorList>
            <person name="Chao B."/>
        </authorList>
    </citation>
    <scope>NUCLEOTIDE SEQUENCE</scope>
    <source>
        <strain evidence="1">CB-2022</strain>
    </source>
</reference>
<comment type="caution">
    <text evidence="1">The sequence shown here is derived from an EMBL/GenBank/DDBJ whole genome shotgun (WGS) entry which is preliminary data.</text>
</comment>
<protein>
    <submittedName>
        <fullName evidence="1">Uncharacterized protein</fullName>
    </submittedName>
</protein>
<evidence type="ECO:0000313" key="1">
    <source>
        <dbReference type="EMBL" id="KAI3371823.1"/>
    </source>
</evidence>
<proteinExistence type="predicted"/>
<dbReference type="EMBL" id="CM041535">
    <property type="protein sequence ID" value="KAI3371823.1"/>
    <property type="molecule type" value="Genomic_DNA"/>
</dbReference>
<evidence type="ECO:0000313" key="2">
    <source>
        <dbReference type="Proteomes" id="UP000831701"/>
    </source>
</evidence>
<keyword evidence="2" id="KW-1185">Reference proteome</keyword>
<accession>A0ACB8WVH2</accession>